<reference evidence="1 2" key="1">
    <citation type="submission" date="2016-02" db="EMBL/GenBank/DDBJ databases">
        <title>Comparative genomic and transcriptomic foundation for Pichia pastoris.</title>
        <authorList>
            <person name="Love K.R."/>
            <person name="Shah K.A."/>
            <person name="Whittaker C.A."/>
            <person name="Wu J."/>
            <person name="Bartlett M.C."/>
            <person name="Ma D."/>
            <person name="Leeson R.L."/>
            <person name="Priest M."/>
            <person name="Young S.K."/>
            <person name="Love J.C."/>
        </authorList>
    </citation>
    <scope>NUCLEOTIDE SEQUENCE [LARGE SCALE GENOMIC DNA]</scope>
    <source>
        <strain evidence="1 2">ATCC 28485</strain>
    </source>
</reference>
<gene>
    <name evidence="1" type="primary">YGR053C</name>
    <name evidence="1" type="ORF">ATY40_BA7501452</name>
</gene>
<dbReference type="InterPro" id="IPR031342">
    <property type="entry name" value="Mug163-like"/>
</dbReference>
<proteinExistence type="predicted"/>
<accession>A0A1B2J9G3</accession>
<name>A0A1B2J9G3_PICPA</name>
<dbReference type="AlphaFoldDB" id="A0A1B2J9G3"/>
<organism evidence="1 2">
    <name type="scientific">Komagataella pastoris</name>
    <name type="common">Yeast</name>
    <name type="synonym">Pichia pastoris</name>
    <dbReference type="NCBI Taxonomy" id="4922"/>
    <lineage>
        <taxon>Eukaryota</taxon>
        <taxon>Fungi</taxon>
        <taxon>Dikarya</taxon>
        <taxon>Ascomycota</taxon>
        <taxon>Saccharomycotina</taxon>
        <taxon>Pichiomycetes</taxon>
        <taxon>Pichiales</taxon>
        <taxon>Pichiaceae</taxon>
        <taxon>Komagataella</taxon>
    </lineage>
</organism>
<evidence type="ECO:0000313" key="2">
    <source>
        <dbReference type="Proteomes" id="UP000094565"/>
    </source>
</evidence>
<evidence type="ECO:0000313" key="1">
    <source>
        <dbReference type="EMBL" id="ANZ74697.1"/>
    </source>
</evidence>
<keyword evidence="2" id="KW-1185">Reference proteome</keyword>
<dbReference type="Proteomes" id="UP000094565">
    <property type="component" value="Chromosome 1"/>
</dbReference>
<protein>
    <submittedName>
        <fullName evidence="1">BA75_01452T0</fullName>
    </submittedName>
</protein>
<dbReference type="Pfam" id="PF17119">
    <property type="entry name" value="MMU163"/>
    <property type="match status" value="1"/>
</dbReference>
<dbReference type="EMBL" id="CP014584">
    <property type="protein sequence ID" value="ANZ74697.1"/>
    <property type="molecule type" value="Genomic_DNA"/>
</dbReference>
<dbReference type="OrthoDB" id="5329385at2759"/>
<sequence>MINIAKCRPPKYSRIATLSSMLSLHSYLRATIATRCYSSLSNDIDLERQKRKTNIGTMIQYLETKVPNLLHETIDRELLDEKIKLRILPNSFHFFPTIQGPVKYISLWETVTSFLTRFIIEKKNTKLVITNICVSEKNPDGDKPSDSSSDTKNDSIDAYGLYGSTSKIVIKFRSDNKDKYITGIFIFELTRDNDRILVHTIDNVEIVNDKKVDMLLAMD</sequence>